<protein>
    <submittedName>
        <fullName evidence="2">Uncharacterized protein</fullName>
    </submittedName>
</protein>
<feature type="compositionally biased region" description="Low complexity" evidence="1">
    <location>
        <begin position="63"/>
        <end position="78"/>
    </location>
</feature>
<name>A0A6J4NTR3_9BURK</name>
<sequence length="144" mass="15390">VQPLAGRRPALLLQRACQGSGWATPGCAADAGQPVAAGASRVRPRPGRCTGGGRPRVRRQRWANQPVPAPVDAPVDQRAVLDRPAARYPASGRTAGRPPRLAARRPPRSHGVPRPDALGKPTRWPPARWAGVHRLRPAPRHVGL</sequence>
<feature type="compositionally biased region" description="Basic residues" evidence="1">
    <location>
        <begin position="131"/>
        <end position="144"/>
    </location>
</feature>
<evidence type="ECO:0000256" key="1">
    <source>
        <dbReference type="SAM" id="MobiDB-lite"/>
    </source>
</evidence>
<proteinExistence type="predicted"/>
<feature type="non-terminal residue" evidence="2">
    <location>
        <position position="144"/>
    </location>
</feature>
<accession>A0A6J4NTR3</accession>
<gene>
    <name evidence="2" type="ORF">AVDCRST_MAG51-684</name>
</gene>
<organism evidence="2">
    <name type="scientific">uncultured Ramlibacter sp</name>
    <dbReference type="NCBI Taxonomy" id="260755"/>
    <lineage>
        <taxon>Bacteria</taxon>
        <taxon>Pseudomonadati</taxon>
        <taxon>Pseudomonadota</taxon>
        <taxon>Betaproteobacteria</taxon>
        <taxon>Burkholderiales</taxon>
        <taxon>Comamonadaceae</taxon>
        <taxon>Ramlibacter</taxon>
        <taxon>environmental samples</taxon>
    </lineage>
</organism>
<reference evidence="2" key="1">
    <citation type="submission" date="2020-02" db="EMBL/GenBank/DDBJ databases">
        <authorList>
            <person name="Meier V. D."/>
        </authorList>
    </citation>
    <scope>NUCLEOTIDE SEQUENCE</scope>
    <source>
        <strain evidence="2">AVDCRST_MAG51</strain>
    </source>
</reference>
<dbReference type="EMBL" id="CADCUX010000181">
    <property type="protein sequence ID" value="CAA9397267.1"/>
    <property type="molecule type" value="Genomic_DNA"/>
</dbReference>
<feature type="compositionally biased region" description="Low complexity" evidence="1">
    <location>
        <begin position="26"/>
        <end position="41"/>
    </location>
</feature>
<evidence type="ECO:0000313" key="2">
    <source>
        <dbReference type="EMBL" id="CAA9397267.1"/>
    </source>
</evidence>
<feature type="non-terminal residue" evidence="2">
    <location>
        <position position="1"/>
    </location>
</feature>
<dbReference type="AlphaFoldDB" id="A0A6J4NTR3"/>
<feature type="region of interest" description="Disordered" evidence="1">
    <location>
        <begin position="21"/>
        <end position="144"/>
    </location>
</feature>